<reference evidence="3 4" key="1">
    <citation type="submission" date="2018-03" db="EMBL/GenBank/DDBJ databases">
        <authorList>
            <person name="Fogelqvist J."/>
        </authorList>
    </citation>
    <scope>NUCLEOTIDE SEQUENCE [LARGE SCALE GENOMIC DNA]</scope>
</reference>
<dbReference type="Proteomes" id="UP000290189">
    <property type="component" value="Unassembled WGS sequence"/>
</dbReference>
<accession>A0A3P3YMG6</accession>
<proteinExistence type="predicted"/>
<evidence type="ECO:0000313" key="4">
    <source>
        <dbReference type="Proteomes" id="UP000290189"/>
    </source>
</evidence>
<dbReference type="AlphaFoldDB" id="A0A3P3YMG6"/>
<feature type="region of interest" description="Disordered" evidence="2">
    <location>
        <begin position="1"/>
        <end position="23"/>
    </location>
</feature>
<evidence type="ECO:0000256" key="1">
    <source>
        <dbReference type="SAM" id="Coils"/>
    </source>
</evidence>
<dbReference type="EMBL" id="OVEO01000017">
    <property type="protein sequence ID" value="SPR01411.1"/>
    <property type="molecule type" value="Genomic_DNA"/>
</dbReference>
<geneLocation type="mitochondrion" evidence="3"/>
<feature type="coiled-coil region" evidence="1">
    <location>
        <begin position="389"/>
        <end position="446"/>
    </location>
</feature>
<name>A0A3P3YMG6_PLABS</name>
<protein>
    <submittedName>
        <fullName evidence="3">Uncharacterized protein</fullName>
    </submittedName>
</protein>
<keyword evidence="3" id="KW-0496">Mitochondrion</keyword>
<evidence type="ECO:0000313" key="3">
    <source>
        <dbReference type="EMBL" id="SPR01411.1"/>
    </source>
</evidence>
<gene>
    <name evidence="3" type="ORF">PLBR_LOCUS8626</name>
</gene>
<sequence length="622" mass="69663">MFQTSGVSAAMRTANKPPPSPAPLHVRLSGRLRSHHLDSWGTVVEIHAETAAELRYGAAPVMIEQNVINLSNCDSAPGPPCGLRHHSAADVYVLKQALPPFLVLNSEIRFGVPIASSPSMGPAMDAKLLCSQEHMARHNLSLDGTGSLRANGRPVERDLRAVLFKPTKAKMMKGLSLMPTAAGHKKTGTKAEIEARFWEAVGRMDPDSPLLDVIAVVMREGVRPNLKDWYKTHLALYGVSFKDSSTLETLRTRLEKACLAGVTDRNAGNIAKIVDALKQKEADEARKAEEERVARNDSHWVHRWKEPGGYSQMVYCDASRYTPGKLMAELSGVLATTPDPFVLRNVAAKHVPGVIQEAGQFGLTCAQCRSEDENFVHVIVALAGRDGDVDAVKNDVERQTKKVRAERKRKRDEEEQEERELEERRLQQQRERQRRFENELAAIRQDVLASGRWNPRGTWRVTCPEADNYSGARDDGYASYYDVGSTKRFRDDDDGSASMPYEFEISGSDNLWVEFDLGFLEGHMKLTPKSRGKREKDRTYTIRWGARETGTGEMIFGKDHIGEMTFADGGASVHGWMNGAYGKLEFTGALWEPNPGDKRDLDDDFSQYNHRNYEAENRARWH</sequence>
<organism evidence="3 4">
    <name type="scientific">Plasmodiophora brassicae</name>
    <name type="common">Clubroot disease agent</name>
    <dbReference type="NCBI Taxonomy" id="37360"/>
    <lineage>
        <taxon>Eukaryota</taxon>
        <taxon>Sar</taxon>
        <taxon>Rhizaria</taxon>
        <taxon>Endomyxa</taxon>
        <taxon>Phytomyxea</taxon>
        <taxon>Plasmodiophorida</taxon>
        <taxon>Plasmodiophoridae</taxon>
        <taxon>Plasmodiophora</taxon>
    </lineage>
</organism>
<keyword evidence="1" id="KW-0175">Coiled coil</keyword>
<evidence type="ECO:0000256" key="2">
    <source>
        <dbReference type="SAM" id="MobiDB-lite"/>
    </source>
</evidence>